<dbReference type="Pfam" id="PF04854">
    <property type="entry name" value="DUF624"/>
    <property type="match status" value="1"/>
</dbReference>
<name>A0A512PIT8_9CELL</name>
<evidence type="ECO:0000313" key="2">
    <source>
        <dbReference type="EMBL" id="GEP71093.1"/>
    </source>
</evidence>
<keyword evidence="1" id="KW-0812">Transmembrane</keyword>
<organism evidence="2 3">
    <name type="scientific">Cellulomonas soli</name>
    <dbReference type="NCBI Taxonomy" id="931535"/>
    <lineage>
        <taxon>Bacteria</taxon>
        <taxon>Bacillati</taxon>
        <taxon>Actinomycetota</taxon>
        <taxon>Actinomycetes</taxon>
        <taxon>Micrococcales</taxon>
        <taxon>Cellulomonadaceae</taxon>
        <taxon>Cellulomonas</taxon>
    </lineage>
</organism>
<gene>
    <name evidence="2" type="ORF">CSO01_38080</name>
</gene>
<feature type="transmembrane region" description="Helical" evidence="1">
    <location>
        <begin position="75"/>
        <end position="95"/>
    </location>
</feature>
<evidence type="ECO:0008006" key="4">
    <source>
        <dbReference type="Google" id="ProtNLM"/>
    </source>
</evidence>
<keyword evidence="1" id="KW-1133">Transmembrane helix</keyword>
<dbReference type="RefSeq" id="WP_146954856.1">
    <property type="nucleotide sequence ID" value="NZ_BAABBJ010000004.1"/>
</dbReference>
<evidence type="ECO:0000313" key="3">
    <source>
        <dbReference type="Proteomes" id="UP000321798"/>
    </source>
</evidence>
<comment type="caution">
    <text evidence="2">The sequence shown here is derived from an EMBL/GenBank/DDBJ whole genome shotgun (WGS) entry which is preliminary data.</text>
</comment>
<protein>
    <recommendedName>
        <fullName evidence="4">DUF624 domain-containing protein</fullName>
    </recommendedName>
</protein>
<reference evidence="2 3" key="1">
    <citation type="submission" date="2019-07" db="EMBL/GenBank/DDBJ databases">
        <title>Whole genome shotgun sequence of Cellulomonas soli NBRC 109434.</title>
        <authorList>
            <person name="Hosoyama A."/>
            <person name="Uohara A."/>
            <person name="Ohji S."/>
            <person name="Ichikawa N."/>
        </authorList>
    </citation>
    <scope>NUCLEOTIDE SEQUENCE [LARGE SCALE GENOMIC DNA]</scope>
    <source>
        <strain evidence="2 3">NBRC 109434</strain>
    </source>
</reference>
<sequence length="201" mass="21491">MRIDPNSRNIQGITSFLTFVALNVLYLLTCLPVVTIGVATSALYEVTIRYSDDERGRPLKDYLLALRANVRRATLVYLALVVPAGVLLFSGVFWLSSGSSIGAAAATIAFLASAYLLAAFLFGMALVAQFDTGVRRTVRNALLLPAAEPVRTFGIVLIPVTVVAVTIVFPTFLVVLVTVAFSVGAYASAFLFRGVFARHAG</sequence>
<dbReference type="AlphaFoldDB" id="A0A512PIT8"/>
<dbReference type="OrthoDB" id="9814991at2"/>
<evidence type="ECO:0000256" key="1">
    <source>
        <dbReference type="SAM" id="Phobius"/>
    </source>
</evidence>
<feature type="transmembrane region" description="Helical" evidence="1">
    <location>
        <begin position="175"/>
        <end position="196"/>
    </location>
</feature>
<keyword evidence="3" id="KW-1185">Reference proteome</keyword>
<dbReference type="InterPro" id="IPR006938">
    <property type="entry name" value="DUF624"/>
</dbReference>
<feature type="transmembrane region" description="Helical" evidence="1">
    <location>
        <begin position="20"/>
        <end position="44"/>
    </location>
</feature>
<keyword evidence="1" id="KW-0472">Membrane</keyword>
<proteinExistence type="predicted"/>
<feature type="transmembrane region" description="Helical" evidence="1">
    <location>
        <begin position="101"/>
        <end position="128"/>
    </location>
</feature>
<dbReference type="EMBL" id="BKAL01000022">
    <property type="protein sequence ID" value="GEP71093.1"/>
    <property type="molecule type" value="Genomic_DNA"/>
</dbReference>
<accession>A0A512PIT8</accession>
<dbReference type="Proteomes" id="UP000321798">
    <property type="component" value="Unassembled WGS sequence"/>
</dbReference>
<feature type="transmembrane region" description="Helical" evidence="1">
    <location>
        <begin position="149"/>
        <end position="169"/>
    </location>
</feature>